<dbReference type="InterPro" id="IPR000719">
    <property type="entry name" value="Prot_kinase_dom"/>
</dbReference>
<evidence type="ECO:0000256" key="3">
    <source>
        <dbReference type="ARBA" id="ARBA00022679"/>
    </source>
</evidence>
<keyword evidence="6 11" id="KW-0067">ATP-binding</keyword>
<dbReference type="PANTHER" id="PTHR34512:SF30">
    <property type="entry name" value="OUTER MEMBRANE PROTEIN ASSEMBLY FACTOR BAMB"/>
    <property type="match status" value="1"/>
</dbReference>
<evidence type="ECO:0000256" key="9">
    <source>
        <dbReference type="ARBA" id="ARBA00062510"/>
    </source>
</evidence>
<dbReference type="FunFam" id="1.10.510.10:FF:000021">
    <property type="entry name" value="Serine/threonine protein kinase"/>
    <property type="match status" value="1"/>
</dbReference>
<keyword evidence="5" id="KW-0418">Kinase</keyword>
<evidence type="ECO:0000256" key="7">
    <source>
        <dbReference type="ARBA" id="ARBA00047899"/>
    </source>
</evidence>
<proteinExistence type="predicted"/>
<dbReference type="Gene3D" id="2.40.10.480">
    <property type="match status" value="1"/>
</dbReference>
<dbReference type="InterPro" id="IPR017441">
    <property type="entry name" value="Protein_kinase_ATP_BS"/>
</dbReference>
<evidence type="ECO:0000256" key="8">
    <source>
        <dbReference type="ARBA" id="ARBA00048679"/>
    </source>
</evidence>
<dbReference type="InterPro" id="IPR015943">
    <property type="entry name" value="WD40/YVTN_repeat-like_dom_sf"/>
</dbReference>
<evidence type="ECO:0000259" key="13">
    <source>
        <dbReference type="PROSITE" id="PS50011"/>
    </source>
</evidence>
<comment type="subunit">
    <text evidence="9">Interacts (via the N-terminal kinase domain) with KbpA; the interaction prevents autophosphorylation of AfsK.</text>
</comment>
<feature type="region of interest" description="Disordered" evidence="12">
    <location>
        <begin position="294"/>
        <end position="374"/>
    </location>
</feature>
<feature type="binding site" evidence="11">
    <location>
        <position position="43"/>
    </location>
    <ligand>
        <name>ATP</name>
        <dbReference type="ChEBI" id="CHEBI:30616"/>
    </ligand>
</feature>
<dbReference type="SUPFAM" id="SSF56112">
    <property type="entry name" value="Protein kinase-like (PK-like)"/>
    <property type="match status" value="1"/>
</dbReference>
<dbReference type="PROSITE" id="PS50011">
    <property type="entry name" value="PROTEIN_KINASE_DOM"/>
    <property type="match status" value="1"/>
</dbReference>
<feature type="compositionally biased region" description="Pro residues" evidence="12">
    <location>
        <begin position="308"/>
        <end position="317"/>
    </location>
</feature>
<dbReference type="InterPro" id="IPR018391">
    <property type="entry name" value="PQQ_b-propeller_rpt"/>
</dbReference>
<evidence type="ECO:0000256" key="5">
    <source>
        <dbReference type="ARBA" id="ARBA00022777"/>
    </source>
</evidence>
<evidence type="ECO:0000256" key="2">
    <source>
        <dbReference type="ARBA" id="ARBA00022527"/>
    </source>
</evidence>
<dbReference type="RefSeq" id="WP_354641117.1">
    <property type="nucleotide sequence ID" value="NZ_CP159872.1"/>
</dbReference>
<dbReference type="GO" id="GO:0004674">
    <property type="term" value="F:protein serine/threonine kinase activity"/>
    <property type="evidence" value="ECO:0007669"/>
    <property type="project" value="UniProtKB-KW"/>
</dbReference>
<keyword evidence="3" id="KW-0808">Transferase</keyword>
<evidence type="ECO:0000256" key="11">
    <source>
        <dbReference type="PROSITE-ProRule" id="PRU10141"/>
    </source>
</evidence>
<dbReference type="PROSITE" id="PS00107">
    <property type="entry name" value="PROTEIN_KINASE_ATP"/>
    <property type="match status" value="1"/>
</dbReference>
<dbReference type="InterPro" id="IPR011047">
    <property type="entry name" value="Quinoprotein_ADH-like_sf"/>
</dbReference>
<accession>A0AAU8JY11</accession>
<dbReference type="AlphaFoldDB" id="A0AAU8JY11"/>
<dbReference type="FunFam" id="3.30.200.20:FF:000267">
    <property type="entry name" value="Serine/threonine protein kinase"/>
    <property type="match status" value="1"/>
</dbReference>
<evidence type="ECO:0000256" key="10">
    <source>
        <dbReference type="ARBA" id="ARBA00069963"/>
    </source>
</evidence>
<evidence type="ECO:0000256" key="1">
    <source>
        <dbReference type="ARBA" id="ARBA00012513"/>
    </source>
</evidence>
<reference evidence="14" key="1">
    <citation type="submission" date="2024-06" db="EMBL/GenBank/DDBJ databases">
        <title>The genome sequences of Kitasatospora sp. strain HUAS MG31.</title>
        <authorList>
            <person name="Mo P."/>
        </authorList>
    </citation>
    <scope>NUCLEOTIDE SEQUENCE</scope>
    <source>
        <strain evidence="14">HUAS MG31</strain>
    </source>
</reference>
<comment type="catalytic activity">
    <reaction evidence="7">
        <text>L-threonyl-[protein] + ATP = O-phospho-L-threonyl-[protein] + ADP + H(+)</text>
        <dbReference type="Rhea" id="RHEA:46608"/>
        <dbReference type="Rhea" id="RHEA-COMP:11060"/>
        <dbReference type="Rhea" id="RHEA-COMP:11605"/>
        <dbReference type="ChEBI" id="CHEBI:15378"/>
        <dbReference type="ChEBI" id="CHEBI:30013"/>
        <dbReference type="ChEBI" id="CHEBI:30616"/>
        <dbReference type="ChEBI" id="CHEBI:61977"/>
        <dbReference type="ChEBI" id="CHEBI:456216"/>
        <dbReference type="EC" id="2.7.11.1"/>
    </reaction>
</comment>
<dbReference type="InterPro" id="IPR011009">
    <property type="entry name" value="Kinase-like_dom_sf"/>
</dbReference>
<protein>
    <recommendedName>
        <fullName evidence="10">Serine/threonine-protein kinase AfsK</fullName>
        <ecNumber evidence="1">2.7.11.1</ecNumber>
    </recommendedName>
</protein>
<keyword evidence="2" id="KW-0723">Serine/threonine-protein kinase</keyword>
<dbReference type="GO" id="GO:0005524">
    <property type="term" value="F:ATP binding"/>
    <property type="evidence" value="ECO:0007669"/>
    <property type="project" value="UniProtKB-UniRule"/>
</dbReference>
<dbReference type="EC" id="2.7.11.1" evidence="1"/>
<gene>
    <name evidence="14" type="ORF">ABWK59_15230</name>
</gene>
<dbReference type="EMBL" id="CP159872">
    <property type="protein sequence ID" value="XCM80177.1"/>
    <property type="molecule type" value="Genomic_DNA"/>
</dbReference>
<evidence type="ECO:0000313" key="14">
    <source>
        <dbReference type="EMBL" id="XCM80177.1"/>
    </source>
</evidence>
<dbReference type="PANTHER" id="PTHR34512">
    <property type="entry name" value="CELL SURFACE PROTEIN"/>
    <property type="match status" value="1"/>
</dbReference>
<evidence type="ECO:0000256" key="4">
    <source>
        <dbReference type="ARBA" id="ARBA00022741"/>
    </source>
</evidence>
<dbReference type="SUPFAM" id="SSF50998">
    <property type="entry name" value="Quinoprotein alcohol dehydrogenase-like"/>
    <property type="match status" value="2"/>
</dbReference>
<dbReference type="Pfam" id="PF00069">
    <property type="entry name" value="Pkinase"/>
    <property type="match status" value="1"/>
</dbReference>
<sequence length="774" mass="81542">MDQLTAHDPRRIGPFEVLGRLGAGGMGLVYLARSASGRRVAIKTVRTELAEDDLFRVRFAREIAAAKTVGGFYTAAVVDADADAAVPWLATAYVPAPSLEDLVNQCGPLPVDAVRWLIAGIAEALQSIHAAGLVHRDLKPSNVLVVEDGPRVIDFGIAAGVSSTRLTMTNVAVGTPAYMSPEQARDSRSVTGASDIFSLGSLIVFCATGHAPYRGANPVETVFQLLRDQPDLSGLPVELAELVRACMRQAAEHRPTPAQIQAELAPHLFSRDDASGDAGDWLPPAALDLIEQRKRGRRPAPQGRPAGPAQPVPPSRPAPVAQQAQPVSQAPVSQAQPLGHGHPGGPGRPGAEVATEKMAPRRVPGTPQGGAVRLPGAAVPIGPGPRADQTGAAGAAPGTDWVRRTSVPQAAPQVRWRPWRFRMSNDVWGTPVVADGTLFVSSFEVHALDIASGQRRYKTHDVAWALAVDSGRVHAADGPHLYTVDVADGTERWRNSLDGWIYSLDAADGVLCCGIRGGGVQLRSAASGAELWRADDAQTDYENPQSGPALLGGAAYYYGGGRLRCVDPRGAGLRWSVPVGEDVPSRPVERGGVLYVTAGPRVYALDAATGAERWRFEAPVVLFTPPAVAAGAVYVADYLGTLYALDAATGRDRWRGRTAARQGAEPVVVADGAVLLGSGDTLFAFDAGTGRERWRYATRGEIVGSPAVADGLVHVGSRDHSLHTVELATGRLRWELGTKGELTGSPVAVGGRVFVGSKDRCVYALDSHYGTAVP</sequence>
<dbReference type="PROSITE" id="PS00108">
    <property type="entry name" value="PROTEIN_KINASE_ST"/>
    <property type="match status" value="1"/>
</dbReference>
<dbReference type="SMART" id="SM00564">
    <property type="entry name" value="PQQ"/>
    <property type="match status" value="7"/>
</dbReference>
<comment type="catalytic activity">
    <reaction evidence="8">
        <text>L-seryl-[protein] + ATP = O-phospho-L-seryl-[protein] + ADP + H(+)</text>
        <dbReference type="Rhea" id="RHEA:17989"/>
        <dbReference type="Rhea" id="RHEA-COMP:9863"/>
        <dbReference type="Rhea" id="RHEA-COMP:11604"/>
        <dbReference type="ChEBI" id="CHEBI:15378"/>
        <dbReference type="ChEBI" id="CHEBI:29999"/>
        <dbReference type="ChEBI" id="CHEBI:30616"/>
        <dbReference type="ChEBI" id="CHEBI:83421"/>
        <dbReference type="ChEBI" id="CHEBI:456216"/>
        <dbReference type="EC" id="2.7.11.1"/>
    </reaction>
</comment>
<evidence type="ECO:0000256" key="6">
    <source>
        <dbReference type="ARBA" id="ARBA00022840"/>
    </source>
</evidence>
<dbReference type="InterPro" id="IPR008271">
    <property type="entry name" value="Ser/Thr_kinase_AS"/>
</dbReference>
<feature type="compositionally biased region" description="Low complexity" evidence="12">
    <location>
        <begin position="318"/>
        <end position="340"/>
    </location>
</feature>
<organism evidence="14">
    <name type="scientific">Kitasatospora camelliae</name>
    <dbReference type="NCBI Taxonomy" id="3156397"/>
    <lineage>
        <taxon>Bacteria</taxon>
        <taxon>Bacillati</taxon>
        <taxon>Actinomycetota</taxon>
        <taxon>Actinomycetes</taxon>
        <taxon>Kitasatosporales</taxon>
        <taxon>Streptomycetaceae</taxon>
        <taxon>Kitasatospora</taxon>
    </lineage>
</organism>
<dbReference type="Gene3D" id="3.30.200.20">
    <property type="entry name" value="Phosphorylase Kinase, domain 1"/>
    <property type="match status" value="1"/>
</dbReference>
<dbReference type="Pfam" id="PF13360">
    <property type="entry name" value="PQQ_2"/>
    <property type="match status" value="1"/>
</dbReference>
<keyword evidence="4 11" id="KW-0547">Nucleotide-binding</keyword>
<dbReference type="Gene3D" id="2.130.10.10">
    <property type="entry name" value="YVTN repeat-like/Quinoprotein amine dehydrogenase"/>
    <property type="match status" value="2"/>
</dbReference>
<dbReference type="SMART" id="SM00220">
    <property type="entry name" value="S_TKc"/>
    <property type="match status" value="1"/>
</dbReference>
<name>A0AAU8JY11_9ACTN</name>
<dbReference type="InterPro" id="IPR002372">
    <property type="entry name" value="PQQ_rpt_dom"/>
</dbReference>
<dbReference type="CDD" id="cd14014">
    <property type="entry name" value="STKc_PknB_like"/>
    <property type="match status" value="1"/>
</dbReference>
<dbReference type="Gene3D" id="1.10.510.10">
    <property type="entry name" value="Transferase(Phosphotransferase) domain 1"/>
    <property type="match status" value="1"/>
</dbReference>
<feature type="domain" description="Protein kinase" evidence="13">
    <location>
        <begin position="15"/>
        <end position="270"/>
    </location>
</feature>
<evidence type="ECO:0000256" key="12">
    <source>
        <dbReference type="SAM" id="MobiDB-lite"/>
    </source>
</evidence>
<dbReference type="KEGG" id="kcm:ABWK59_15230"/>